<evidence type="ECO:0000259" key="1">
    <source>
        <dbReference type="Pfam" id="PF00561"/>
    </source>
</evidence>
<dbReference type="Gene3D" id="3.40.50.1820">
    <property type="entry name" value="alpha/beta hydrolase"/>
    <property type="match status" value="1"/>
</dbReference>
<accession>A0AAE3VQ80</accession>
<proteinExistence type="predicted"/>
<dbReference type="EMBL" id="JAUSUL010000002">
    <property type="protein sequence ID" value="MDQ0316141.1"/>
    <property type="molecule type" value="Genomic_DNA"/>
</dbReference>
<dbReference type="Proteomes" id="UP001229244">
    <property type="component" value="Unassembled WGS sequence"/>
</dbReference>
<comment type="caution">
    <text evidence="2">The sequence shown here is derived from an EMBL/GenBank/DDBJ whole genome shotgun (WGS) entry which is preliminary data.</text>
</comment>
<dbReference type="SUPFAM" id="SSF53474">
    <property type="entry name" value="alpha/beta-Hydrolases"/>
    <property type="match status" value="1"/>
</dbReference>
<evidence type="ECO:0000313" key="2">
    <source>
        <dbReference type="EMBL" id="MDQ0316141.1"/>
    </source>
</evidence>
<dbReference type="Pfam" id="PF00561">
    <property type="entry name" value="Abhydrolase_1"/>
    <property type="match status" value="1"/>
</dbReference>
<dbReference type="InterPro" id="IPR000073">
    <property type="entry name" value="AB_hydrolase_1"/>
</dbReference>
<protein>
    <submittedName>
        <fullName evidence="2">Pimeloyl-ACP methyl ester carboxylesterase</fullName>
    </submittedName>
</protein>
<dbReference type="PANTHER" id="PTHR43689">
    <property type="entry name" value="HYDROLASE"/>
    <property type="match status" value="1"/>
</dbReference>
<reference evidence="2" key="1">
    <citation type="submission" date="2023-07" db="EMBL/GenBank/DDBJ databases">
        <title>Genomic Encyclopedia of Type Strains, Phase IV (KMG-IV): sequencing the most valuable type-strain genomes for metagenomic binning, comparative biology and taxonomic classification.</title>
        <authorList>
            <person name="Goeker M."/>
        </authorList>
    </citation>
    <scope>NUCLEOTIDE SEQUENCE</scope>
    <source>
        <strain evidence="2">DSM 21202</strain>
    </source>
</reference>
<organism evidence="2 3">
    <name type="scientific">Amorphus orientalis</name>
    <dbReference type="NCBI Taxonomy" id="649198"/>
    <lineage>
        <taxon>Bacteria</taxon>
        <taxon>Pseudomonadati</taxon>
        <taxon>Pseudomonadota</taxon>
        <taxon>Alphaproteobacteria</taxon>
        <taxon>Hyphomicrobiales</taxon>
        <taxon>Amorphaceae</taxon>
        <taxon>Amorphus</taxon>
    </lineage>
</organism>
<dbReference type="PRINTS" id="PR00111">
    <property type="entry name" value="ABHYDROLASE"/>
</dbReference>
<dbReference type="RefSeq" id="WP_306885968.1">
    <property type="nucleotide sequence ID" value="NZ_JAUSUL010000002.1"/>
</dbReference>
<keyword evidence="3" id="KW-1185">Reference proteome</keyword>
<sequence>MTNLTPHSIVIGGHRIAYGIEGTGAPVILLHGTPAFSHIWRNVAPPLVAAGHRVFVYDLLGFGRSERPADPSVDTSVTAQVPVLLDLMEAWSLDRAHIVAHDIGGAIAQRLAVFHPERIISLTLIDNVSFDSWPSPRTRQQIAAGLDALISAPDAEHRAHTRSWLESAITNPDRLSDGTIDAYLEMISGPVGQSSLYQHQIAHYDPKHTMEVVPHFHKLADMPVQILWGEKDAWQDVAWAHRMHEAIPGSSLEVIEGGGHFVMENDPDLIADRIIAFTDAHPG</sequence>
<evidence type="ECO:0000313" key="3">
    <source>
        <dbReference type="Proteomes" id="UP001229244"/>
    </source>
</evidence>
<dbReference type="InterPro" id="IPR000639">
    <property type="entry name" value="Epox_hydrolase-like"/>
</dbReference>
<dbReference type="PANTHER" id="PTHR43689:SF8">
    <property type="entry name" value="ALPHA_BETA-HYDROLASES SUPERFAMILY PROTEIN"/>
    <property type="match status" value="1"/>
</dbReference>
<name>A0AAE3VQ80_9HYPH</name>
<dbReference type="PRINTS" id="PR00412">
    <property type="entry name" value="EPOXHYDRLASE"/>
</dbReference>
<dbReference type="InterPro" id="IPR029058">
    <property type="entry name" value="AB_hydrolase_fold"/>
</dbReference>
<feature type="domain" description="AB hydrolase-1" evidence="1">
    <location>
        <begin position="26"/>
        <end position="266"/>
    </location>
</feature>
<dbReference type="GO" id="GO:0003824">
    <property type="term" value="F:catalytic activity"/>
    <property type="evidence" value="ECO:0007669"/>
    <property type="project" value="InterPro"/>
</dbReference>
<gene>
    <name evidence="2" type="ORF">J2S73_002598</name>
</gene>
<dbReference type="AlphaFoldDB" id="A0AAE3VQ80"/>